<evidence type="ECO:0000313" key="3">
    <source>
        <dbReference type="EMBL" id="KAJ4376335.1"/>
    </source>
</evidence>
<dbReference type="OrthoDB" id="686384at2759"/>
<dbReference type="Pfam" id="PF00248">
    <property type="entry name" value="Aldo_ket_red"/>
    <property type="match status" value="1"/>
</dbReference>
<evidence type="ECO:0000259" key="2">
    <source>
        <dbReference type="Pfam" id="PF00248"/>
    </source>
</evidence>
<dbReference type="InterPro" id="IPR023210">
    <property type="entry name" value="NADP_OxRdtase_dom"/>
</dbReference>
<reference evidence="3" key="1">
    <citation type="submission" date="2022-10" db="EMBL/GenBank/DDBJ databases">
        <title>Tapping the CABI collections for fungal endophytes: first genome assemblies for Collariella, Neodidymelliopsis, Ascochyta clinopodiicola, Didymella pomorum, Didymosphaeria variabile, Neocosmospora piperis and Neocucurbitaria cava.</title>
        <authorList>
            <person name="Hill R."/>
        </authorList>
    </citation>
    <scope>NUCLEOTIDE SEQUENCE</scope>
    <source>
        <strain evidence="3">IMI 356814</strain>
    </source>
</reference>
<dbReference type="GO" id="GO:0016491">
    <property type="term" value="F:oxidoreductase activity"/>
    <property type="evidence" value="ECO:0007669"/>
    <property type="project" value="UniProtKB-KW"/>
</dbReference>
<accession>A0A9W8YFK1</accession>
<dbReference type="SUPFAM" id="SSF51430">
    <property type="entry name" value="NAD(P)-linked oxidoreductase"/>
    <property type="match status" value="1"/>
</dbReference>
<sequence>MAHVNLMVDTVIANLPEEGLRSVLRAMLAADPSVTSLFEERTRTYLQKPSTAHTRPLFNTNGSAPSLTNSFRSTQQRIRAMLGCGMCYESLPLLTAIVSQASHLRLQSASPEELIHALSTVDGDIIQALTAVQKSLLTPTGTRPLSHYEKPVVQALLDSIVHFYESCNAAALDFLFERSLASLTPASLGLDIPDQSALLGCGRLSMSTIPPLPSSIETFKIGGETLPRLFSGLWQLSSPSWGTASTLKIRQQFSAYAARGFTAYDMADHYGDAEVIFGNFRASCSNPEALFGATKYCIFTPTTITREAVQANIAERCQRMSSSHIDLLQFHWQFYDDSQYLQALQYLQEDQRVRHIGLCNFDTHHMEEVVRAGIKVHTNQVQFSLIDSRPVFKMGAACKKHDIKLLTYGTLCGGFIAEKWLGQPEPELFLQGITPSQRKYYEMILNWGGWALFQDLLKTLKEIACKHNVSISNVATRWVLDFDYVGAVIVGTRMGVSEHADENLAAFGWRLDASDQTAIQIVLDRSKRDQLIELLGDCGVIDLERYGIQESEVVPMAEVISGKASISTILVDNAKVFQI</sequence>
<gene>
    <name evidence="3" type="ORF">N0V83_001618</name>
</gene>
<dbReference type="PANTHER" id="PTHR43147:SF2">
    <property type="entry name" value="NADP-DEPENDENT OXIDOREDUCTASE DOMAIN-CONTAINING PROTEIN"/>
    <property type="match status" value="1"/>
</dbReference>
<dbReference type="InterPro" id="IPR018170">
    <property type="entry name" value="Aldo/ket_reductase_CS"/>
</dbReference>
<feature type="domain" description="NADP-dependent oxidoreductase" evidence="2">
    <location>
        <begin position="229"/>
        <end position="522"/>
    </location>
</feature>
<dbReference type="AlphaFoldDB" id="A0A9W8YFK1"/>
<dbReference type="PROSITE" id="PS00062">
    <property type="entry name" value="ALDOKETO_REDUCTASE_2"/>
    <property type="match status" value="1"/>
</dbReference>
<organism evidence="3 4">
    <name type="scientific">Neocucurbitaria cava</name>
    <dbReference type="NCBI Taxonomy" id="798079"/>
    <lineage>
        <taxon>Eukaryota</taxon>
        <taxon>Fungi</taxon>
        <taxon>Dikarya</taxon>
        <taxon>Ascomycota</taxon>
        <taxon>Pezizomycotina</taxon>
        <taxon>Dothideomycetes</taxon>
        <taxon>Pleosporomycetidae</taxon>
        <taxon>Pleosporales</taxon>
        <taxon>Pleosporineae</taxon>
        <taxon>Cucurbitariaceae</taxon>
        <taxon>Neocucurbitaria</taxon>
    </lineage>
</organism>
<evidence type="ECO:0000313" key="4">
    <source>
        <dbReference type="Proteomes" id="UP001140560"/>
    </source>
</evidence>
<name>A0A9W8YFK1_9PLEO</name>
<evidence type="ECO:0000256" key="1">
    <source>
        <dbReference type="ARBA" id="ARBA00023002"/>
    </source>
</evidence>
<dbReference type="Gene3D" id="3.20.20.100">
    <property type="entry name" value="NADP-dependent oxidoreductase domain"/>
    <property type="match status" value="1"/>
</dbReference>
<dbReference type="InterPro" id="IPR036812">
    <property type="entry name" value="NAD(P)_OxRdtase_dom_sf"/>
</dbReference>
<dbReference type="EMBL" id="JAPEUY010000002">
    <property type="protein sequence ID" value="KAJ4376335.1"/>
    <property type="molecule type" value="Genomic_DNA"/>
</dbReference>
<proteinExistence type="predicted"/>
<comment type="caution">
    <text evidence="3">The sequence shown here is derived from an EMBL/GenBank/DDBJ whole genome shotgun (WGS) entry which is preliminary data.</text>
</comment>
<dbReference type="CDD" id="cd19101">
    <property type="entry name" value="AKR_unchar"/>
    <property type="match status" value="1"/>
</dbReference>
<dbReference type="PANTHER" id="PTHR43147">
    <property type="entry name" value="PROTEIN TAS"/>
    <property type="match status" value="1"/>
</dbReference>
<keyword evidence="4" id="KW-1185">Reference proteome</keyword>
<keyword evidence="1" id="KW-0560">Oxidoreductase</keyword>
<dbReference type="Proteomes" id="UP001140560">
    <property type="component" value="Unassembled WGS sequence"/>
</dbReference>
<protein>
    <recommendedName>
        <fullName evidence="2">NADP-dependent oxidoreductase domain-containing protein</fullName>
    </recommendedName>
</protein>